<protein>
    <submittedName>
        <fullName evidence="1">Uncharacterized protein</fullName>
    </submittedName>
</protein>
<comment type="caution">
    <text evidence="1">The sequence shown here is derived from an EMBL/GenBank/DDBJ whole genome shotgun (WGS) entry which is preliminary data.</text>
</comment>
<gene>
    <name evidence="1" type="ORF">Vadar_033686</name>
</gene>
<name>A0ACB7ZPA2_9ERIC</name>
<sequence length="1119" mass="124402">MKRGRYWLGFTVWFLCILDSIVHSSGSIHEYRKEAFIPQSNAFFFHGGSEGLYASKSLDSSPDDNPSKGKSFIRFENVLFVRTKESSDKQSAMQSKTGLVEAIILEVKDREKIGGAFIKSDAICCTPELSHDGSCKLGEVIIQRNQDNPEWPKRIQTFFEGKSQEAKMMAQSVEINSTGMYYLYFMFCDPQLQGTIINGRTVWRNPEGYLPGKMVPLMTFYGVVSLAYLALGLVWFLRFVQFWKDIIQLHYHITAVIALGMCETALWYFEYANLNATGSRPMGITLWAVTISAVKKTLSRLLLLVVSMGFGVVKPTLGGVTSRVLLLGLIYFVASEALELVEHLGNINDFSGKAKIYLVLPVAFLDAWFILWIFSSLSKTLEKLQMRRSMAKLELYRKFTNSLAVFVLLSIAWIGYELYFNASDPLSELWQISWVIPAFWTLLAFFLLVVICVLWAPSSNPTRYAYPGEAGEDFDEEAISLTSGVKVAGATDPVTGLREGSISLAAPGLHSVPRYPDGSDLRFVVEKNSLKVTSPDSLKDVYECAIGNFGVPQYGGTLIGVVVFPKSNQKACQSFADFDLSFKSKPGGLPIFLLVDRGDCYFTLKAWNAQNGGAAALLVSDDRVEPLITMDTPEDEIKQADYLQNITIPSALITKTLGDNIKKALSSGDMVKINLDWRESLPHPDDRVEYEFWTNSNDECGPKCDSQIEFVKSFKGVAQILEKSGYTRFTPRYITWYCPEAFLLSKQCQSQCINHGRYCAPDPEQDFTRGYDGKDVVLQNLRQACLFKVANDTGKPWVWWDYVTDFSIRCPMKDKKYNTDCANDVLKSLGIDVSEIDKCIGDPNADAENPVLKAEQEAQIGQGSRGDVTILPTLVINNGQYRGKLAKSAVLKAICSGFLETTEPAICLSADMETNECLENNGGCWKDTAANITACRDTFRGRVCECPIVQGVQFNGDGYTQCEASGALRCGINNGGCWRGTQDGRTYSACIDDHSTGCACPPGFKGDGVNTCEDIDECQEKSACQCPQCKCKNTWGSYDCSCSGNLLYMREHDTCISKDAKSEFSWSSVWIIILALAAVGVGGYAVYKYRIRRYMDSEIRAIMAQYMPLDSNQGERGGV</sequence>
<reference evidence="1 2" key="1">
    <citation type="journal article" date="2021" name="Hortic Res">
        <title>High-quality reference genome and annotation aids understanding of berry development for evergreen blueberry (Vaccinium darrowii).</title>
        <authorList>
            <person name="Yu J."/>
            <person name="Hulse-Kemp A.M."/>
            <person name="Babiker E."/>
            <person name="Staton M."/>
        </authorList>
    </citation>
    <scope>NUCLEOTIDE SEQUENCE [LARGE SCALE GENOMIC DNA]</scope>
    <source>
        <strain evidence="2">cv. NJ 8807/NJ 8810</strain>
        <tissue evidence="1">Young leaf</tissue>
    </source>
</reference>
<dbReference type="EMBL" id="CM037159">
    <property type="protein sequence ID" value="KAH7867454.1"/>
    <property type="molecule type" value="Genomic_DNA"/>
</dbReference>
<dbReference type="Proteomes" id="UP000828048">
    <property type="component" value="Chromosome 9"/>
</dbReference>
<organism evidence="1 2">
    <name type="scientific">Vaccinium darrowii</name>
    <dbReference type="NCBI Taxonomy" id="229202"/>
    <lineage>
        <taxon>Eukaryota</taxon>
        <taxon>Viridiplantae</taxon>
        <taxon>Streptophyta</taxon>
        <taxon>Embryophyta</taxon>
        <taxon>Tracheophyta</taxon>
        <taxon>Spermatophyta</taxon>
        <taxon>Magnoliopsida</taxon>
        <taxon>eudicotyledons</taxon>
        <taxon>Gunneridae</taxon>
        <taxon>Pentapetalae</taxon>
        <taxon>asterids</taxon>
        <taxon>Ericales</taxon>
        <taxon>Ericaceae</taxon>
        <taxon>Vaccinioideae</taxon>
        <taxon>Vaccinieae</taxon>
        <taxon>Vaccinium</taxon>
    </lineage>
</organism>
<evidence type="ECO:0000313" key="1">
    <source>
        <dbReference type="EMBL" id="KAH7867454.1"/>
    </source>
</evidence>
<keyword evidence="2" id="KW-1185">Reference proteome</keyword>
<accession>A0ACB7ZPA2</accession>
<proteinExistence type="predicted"/>
<evidence type="ECO:0000313" key="2">
    <source>
        <dbReference type="Proteomes" id="UP000828048"/>
    </source>
</evidence>